<dbReference type="STRING" id="1121307.CLCY_1c00860"/>
<feature type="transmembrane region" description="Helical" evidence="1">
    <location>
        <begin position="12"/>
        <end position="30"/>
    </location>
</feature>
<evidence type="ECO:0000313" key="2">
    <source>
        <dbReference type="EMBL" id="KMT20852.1"/>
    </source>
</evidence>
<keyword evidence="1" id="KW-0812">Transmembrane</keyword>
<evidence type="ECO:0000256" key="1">
    <source>
        <dbReference type="SAM" id="Phobius"/>
    </source>
</evidence>
<name>A0A0J8D4V9_CLOCY</name>
<evidence type="ECO:0000313" key="3">
    <source>
        <dbReference type="Proteomes" id="UP000036756"/>
    </source>
</evidence>
<accession>A0A0J8D4V9</accession>
<protein>
    <recommendedName>
        <fullName evidence="4">Biotin transporter BioY</fullName>
    </recommendedName>
</protein>
<keyword evidence="1" id="KW-1133">Transmembrane helix</keyword>
<feature type="transmembrane region" description="Helical" evidence="1">
    <location>
        <begin position="134"/>
        <end position="160"/>
    </location>
</feature>
<dbReference type="Proteomes" id="UP000036756">
    <property type="component" value="Unassembled WGS sequence"/>
</dbReference>
<sequence>MRVKSQDIVLGGISVALIVIFLYLGTIIITNKMFFMALSIILGSIPYIKGGIRPGVIVYLASATLGFLIVPNKLYIGVYIIFGIYPFVKLVAERFKPLIEYIIKYTVFNILLIFAYFIYAGLVNLGPLFKSSYLAIGLFISFQVILYIFDFAFTKFIIFIEDRILKRLKY</sequence>
<organism evidence="2 3">
    <name type="scientific">Clostridium cylindrosporum DSM 605</name>
    <dbReference type="NCBI Taxonomy" id="1121307"/>
    <lineage>
        <taxon>Bacteria</taxon>
        <taxon>Bacillati</taxon>
        <taxon>Bacillota</taxon>
        <taxon>Clostridia</taxon>
        <taxon>Eubacteriales</taxon>
        <taxon>Clostridiaceae</taxon>
        <taxon>Clostridium</taxon>
    </lineage>
</organism>
<feature type="transmembrane region" description="Helical" evidence="1">
    <location>
        <begin position="76"/>
        <end position="92"/>
    </location>
</feature>
<dbReference type="PATRIC" id="fig|1121307.3.peg.447"/>
<gene>
    <name evidence="2" type="ORF">CLCY_1c00860</name>
</gene>
<proteinExistence type="predicted"/>
<dbReference type="EMBL" id="LFVU01000028">
    <property type="protein sequence ID" value="KMT20852.1"/>
    <property type="molecule type" value="Genomic_DNA"/>
</dbReference>
<evidence type="ECO:0008006" key="4">
    <source>
        <dbReference type="Google" id="ProtNLM"/>
    </source>
</evidence>
<comment type="caution">
    <text evidence="2">The sequence shown here is derived from an EMBL/GenBank/DDBJ whole genome shotgun (WGS) entry which is preliminary data.</text>
</comment>
<keyword evidence="3" id="KW-1185">Reference proteome</keyword>
<dbReference type="RefSeq" id="WP_048571255.1">
    <property type="nucleotide sequence ID" value="NZ_LFVU01000028.1"/>
</dbReference>
<dbReference type="AlphaFoldDB" id="A0A0J8D4V9"/>
<reference evidence="2 3" key="1">
    <citation type="submission" date="2015-06" db="EMBL/GenBank/DDBJ databases">
        <title>Draft genome sequence of the purine-degrading Clostridium cylindrosporum HC-1 (DSM 605).</title>
        <authorList>
            <person name="Poehlein A."/>
            <person name="Schiel-Bengelsdorf B."/>
            <person name="Bengelsdorf F."/>
            <person name="Daniel R."/>
            <person name="Duerre P."/>
        </authorList>
    </citation>
    <scope>NUCLEOTIDE SEQUENCE [LARGE SCALE GENOMIC DNA]</scope>
    <source>
        <strain evidence="2 3">DSM 605</strain>
    </source>
</reference>
<keyword evidence="1" id="KW-0472">Membrane</keyword>
<feature type="transmembrane region" description="Helical" evidence="1">
    <location>
        <begin position="101"/>
        <end position="122"/>
    </location>
</feature>
<dbReference type="OrthoDB" id="1908149at2"/>